<dbReference type="Proteomes" id="UP000295411">
    <property type="component" value="Unassembled WGS sequence"/>
</dbReference>
<evidence type="ECO:0000256" key="1">
    <source>
        <dbReference type="ARBA" id="ARBA00004651"/>
    </source>
</evidence>
<feature type="transmembrane region" description="Helical" evidence="6">
    <location>
        <begin position="245"/>
        <end position="264"/>
    </location>
</feature>
<accession>A0A4R5U2B1</accession>
<dbReference type="InterPro" id="IPR001958">
    <property type="entry name" value="Tet-R_TetA/multi-R_MdtG-like"/>
</dbReference>
<keyword evidence="5 6" id="KW-0472">Membrane</keyword>
<dbReference type="EMBL" id="SMTK01000001">
    <property type="protein sequence ID" value="TDK27755.1"/>
    <property type="molecule type" value="Genomic_DNA"/>
</dbReference>
<dbReference type="PROSITE" id="PS50850">
    <property type="entry name" value="MFS"/>
    <property type="match status" value="1"/>
</dbReference>
<evidence type="ECO:0000256" key="2">
    <source>
        <dbReference type="ARBA" id="ARBA00022475"/>
    </source>
</evidence>
<dbReference type="InterPro" id="IPR020846">
    <property type="entry name" value="MFS_dom"/>
</dbReference>
<feature type="transmembrane region" description="Helical" evidence="6">
    <location>
        <begin position="160"/>
        <end position="182"/>
    </location>
</feature>
<sequence length="428" mass="43984">MVRNPQRSALRRLLPFPPAGRPIRKEQERIPREIKVLIASAFVIAIGFGLVAPVLPQFAQSFDVGVTASSVIVSAFAFTRLIFAPAGGRLIERLGERPVYVVGLLIVALSTAACAFAENYWQLLIFRGLGGIGSTMFTVSALGLIVRLAPAGIRGRISSAYASAFLLGSIGGPILGGLLAGFGLRVPFLVYAGALLIASAVVFFQLKDTRLGDRRTGAAQSVLTVREALKDSAYRASLLSSFANGWSSFGVRLALVPLFATVVLDAGPGIAGISLAFFAGGTALALTVSGRLADTWGRRPMLLIGLAVNGLAMAALGFAGNVPVFLAICVVGGVGAGILNPAQQAVVADVVGSERSGGKVLAVFQMASDTGAIFGPILAGIIIDQLPSGSFALAFVVTGVLTAAAFVLWLGSRETLPARGQAAPPGAA</sequence>
<gene>
    <name evidence="8" type="ORF">E2F48_01075</name>
</gene>
<evidence type="ECO:0000256" key="6">
    <source>
        <dbReference type="SAM" id="Phobius"/>
    </source>
</evidence>
<keyword evidence="9" id="KW-1185">Reference proteome</keyword>
<dbReference type="PRINTS" id="PR01035">
    <property type="entry name" value="TCRTETA"/>
</dbReference>
<dbReference type="InterPro" id="IPR036259">
    <property type="entry name" value="MFS_trans_sf"/>
</dbReference>
<reference evidence="8 9" key="1">
    <citation type="submission" date="2019-03" db="EMBL/GenBank/DDBJ databases">
        <title>Arthrobacter sp. nov., an bacterium isolated from biocrust in Mu Us Desert.</title>
        <authorList>
            <person name="Lixiong L."/>
        </authorList>
    </citation>
    <scope>NUCLEOTIDE SEQUENCE [LARGE SCALE GENOMIC DNA]</scope>
    <source>
        <strain evidence="8 9">SLN-3</strain>
    </source>
</reference>
<keyword evidence="4 6" id="KW-1133">Transmembrane helix</keyword>
<proteinExistence type="predicted"/>
<protein>
    <submittedName>
        <fullName evidence="8">MFS transporter</fullName>
    </submittedName>
</protein>
<comment type="subcellular location">
    <subcellularLocation>
        <location evidence="1">Cell membrane</location>
        <topology evidence="1">Multi-pass membrane protein</topology>
    </subcellularLocation>
</comment>
<evidence type="ECO:0000256" key="5">
    <source>
        <dbReference type="ARBA" id="ARBA00023136"/>
    </source>
</evidence>
<feature type="transmembrane region" description="Helical" evidence="6">
    <location>
        <begin position="99"/>
        <end position="118"/>
    </location>
</feature>
<dbReference type="AlphaFoldDB" id="A0A4R5U2B1"/>
<feature type="transmembrane region" description="Helical" evidence="6">
    <location>
        <begin position="270"/>
        <end position="289"/>
    </location>
</feature>
<dbReference type="SUPFAM" id="SSF103473">
    <property type="entry name" value="MFS general substrate transporter"/>
    <property type="match status" value="1"/>
</dbReference>
<feature type="transmembrane region" description="Helical" evidence="6">
    <location>
        <begin position="360"/>
        <end position="383"/>
    </location>
</feature>
<dbReference type="PANTHER" id="PTHR43124">
    <property type="entry name" value="PURINE EFFLUX PUMP PBUE"/>
    <property type="match status" value="1"/>
</dbReference>
<evidence type="ECO:0000256" key="4">
    <source>
        <dbReference type="ARBA" id="ARBA00022989"/>
    </source>
</evidence>
<feature type="transmembrane region" description="Helical" evidence="6">
    <location>
        <begin position="325"/>
        <end position="348"/>
    </location>
</feature>
<keyword evidence="3 6" id="KW-0812">Transmembrane</keyword>
<evidence type="ECO:0000256" key="3">
    <source>
        <dbReference type="ARBA" id="ARBA00022692"/>
    </source>
</evidence>
<dbReference type="GO" id="GO:0005886">
    <property type="term" value="C:plasma membrane"/>
    <property type="evidence" value="ECO:0007669"/>
    <property type="project" value="UniProtKB-SubCell"/>
</dbReference>
<feature type="domain" description="Major facilitator superfamily (MFS) profile" evidence="7">
    <location>
        <begin position="33"/>
        <end position="416"/>
    </location>
</feature>
<organism evidence="8 9">
    <name type="scientific">Arthrobacter crusticola</name>
    <dbReference type="NCBI Taxonomy" id="2547960"/>
    <lineage>
        <taxon>Bacteria</taxon>
        <taxon>Bacillati</taxon>
        <taxon>Actinomycetota</taxon>
        <taxon>Actinomycetes</taxon>
        <taxon>Micrococcales</taxon>
        <taxon>Micrococcaceae</taxon>
        <taxon>Arthrobacter</taxon>
    </lineage>
</organism>
<name>A0A4R5U2B1_9MICC</name>
<feature type="transmembrane region" description="Helical" evidence="6">
    <location>
        <begin position="188"/>
        <end position="206"/>
    </location>
</feature>
<keyword evidence="2" id="KW-1003">Cell membrane</keyword>
<dbReference type="CDD" id="cd17325">
    <property type="entry name" value="MFS_MdtG_SLC18_like"/>
    <property type="match status" value="1"/>
</dbReference>
<dbReference type="GO" id="GO:0022857">
    <property type="term" value="F:transmembrane transporter activity"/>
    <property type="evidence" value="ECO:0007669"/>
    <property type="project" value="InterPro"/>
</dbReference>
<evidence type="ECO:0000259" key="7">
    <source>
        <dbReference type="PROSITE" id="PS50850"/>
    </source>
</evidence>
<feature type="transmembrane region" description="Helical" evidence="6">
    <location>
        <begin position="301"/>
        <end position="319"/>
    </location>
</feature>
<comment type="caution">
    <text evidence="8">The sequence shown here is derived from an EMBL/GenBank/DDBJ whole genome shotgun (WGS) entry which is preliminary data.</text>
</comment>
<dbReference type="RefSeq" id="WP_133402181.1">
    <property type="nucleotide sequence ID" value="NZ_SMTK01000001.1"/>
</dbReference>
<dbReference type="Gene3D" id="1.20.1250.20">
    <property type="entry name" value="MFS general substrate transporter like domains"/>
    <property type="match status" value="2"/>
</dbReference>
<feature type="transmembrane region" description="Helical" evidence="6">
    <location>
        <begin position="34"/>
        <end position="55"/>
    </location>
</feature>
<dbReference type="PANTHER" id="PTHR43124:SF3">
    <property type="entry name" value="CHLORAMPHENICOL EFFLUX PUMP RV0191"/>
    <property type="match status" value="1"/>
</dbReference>
<dbReference type="OrthoDB" id="9793283at2"/>
<dbReference type="Pfam" id="PF07690">
    <property type="entry name" value="MFS_1"/>
    <property type="match status" value="1"/>
</dbReference>
<evidence type="ECO:0000313" key="9">
    <source>
        <dbReference type="Proteomes" id="UP000295411"/>
    </source>
</evidence>
<dbReference type="InterPro" id="IPR050189">
    <property type="entry name" value="MFS_Efflux_Transporters"/>
</dbReference>
<feature type="transmembrane region" description="Helical" evidence="6">
    <location>
        <begin position="389"/>
        <end position="410"/>
    </location>
</feature>
<feature type="transmembrane region" description="Helical" evidence="6">
    <location>
        <begin position="67"/>
        <end position="87"/>
    </location>
</feature>
<feature type="transmembrane region" description="Helical" evidence="6">
    <location>
        <begin position="124"/>
        <end position="148"/>
    </location>
</feature>
<evidence type="ECO:0000313" key="8">
    <source>
        <dbReference type="EMBL" id="TDK27755.1"/>
    </source>
</evidence>
<dbReference type="InterPro" id="IPR011701">
    <property type="entry name" value="MFS"/>
</dbReference>